<comment type="pathway">
    <text evidence="1">Lipid metabolism.</text>
</comment>
<gene>
    <name evidence="8" type="ORF">G3M70_09520</name>
</gene>
<organism evidence="8 9">
    <name type="scientific">Candidatus Nitronauta litoralis</name>
    <dbReference type="NCBI Taxonomy" id="2705533"/>
    <lineage>
        <taxon>Bacteria</taxon>
        <taxon>Pseudomonadati</taxon>
        <taxon>Nitrospinota/Tectimicrobiota group</taxon>
        <taxon>Nitrospinota</taxon>
        <taxon>Nitrospinia</taxon>
        <taxon>Nitrospinales</taxon>
        <taxon>Nitrospinaceae</taxon>
        <taxon>Candidatus Nitronauta</taxon>
    </lineage>
</organism>
<name>A0A7T0BWA4_9BACT</name>
<dbReference type="EMBL" id="CP048685">
    <property type="protein sequence ID" value="QPJ62094.1"/>
    <property type="molecule type" value="Genomic_DNA"/>
</dbReference>
<dbReference type="InterPro" id="IPR002123">
    <property type="entry name" value="Plipid/glycerol_acylTrfase"/>
</dbReference>
<keyword evidence="5 8" id="KW-0012">Acyltransferase</keyword>
<evidence type="ECO:0000313" key="9">
    <source>
        <dbReference type="Proteomes" id="UP000594688"/>
    </source>
</evidence>
<evidence type="ECO:0000256" key="5">
    <source>
        <dbReference type="ARBA" id="ARBA00023315"/>
    </source>
</evidence>
<feature type="domain" description="Phospholipid/glycerol acyltransferase" evidence="7">
    <location>
        <begin position="73"/>
        <end position="185"/>
    </location>
</feature>
<evidence type="ECO:0000259" key="7">
    <source>
        <dbReference type="SMART" id="SM00563"/>
    </source>
</evidence>
<dbReference type="SMART" id="SM00563">
    <property type="entry name" value="PlsC"/>
    <property type="match status" value="1"/>
</dbReference>
<dbReference type="GO" id="GO:0006654">
    <property type="term" value="P:phosphatidic acid biosynthetic process"/>
    <property type="evidence" value="ECO:0007669"/>
    <property type="project" value="TreeGrafter"/>
</dbReference>
<dbReference type="CDD" id="cd07989">
    <property type="entry name" value="LPLAT_AGPAT-like"/>
    <property type="match status" value="1"/>
</dbReference>
<dbReference type="KEGG" id="nli:G3M70_09520"/>
<evidence type="ECO:0000256" key="6">
    <source>
        <dbReference type="SAM" id="Phobius"/>
    </source>
</evidence>
<dbReference type="PANTHER" id="PTHR10434">
    <property type="entry name" value="1-ACYL-SN-GLYCEROL-3-PHOSPHATE ACYLTRANSFERASE"/>
    <property type="match status" value="1"/>
</dbReference>
<dbReference type="PANTHER" id="PTHR10434:SF64">
    <property type="entry name" value="1-ACYL-SN-GLYCEROL-3-PHOSPHATE ACYLTRANSFERASE-RELATED"/>
    <property type="match status" value="1"/>
</dbReference>
<proteinExistence type="predicted"/>
<feature type="transmembrane region" description="Helical" evidence="6">
    <location>
        <begin position="6"/>
        <end position="31"/>
    </location>
</feature>
<dbReference type="GO" id="GO:0003841">
    <property type="term" value="F:1-acylglycerol-3-phosphate O-acyltransferase activity"/>
    <property type="evidence" value="ECO:0007669"/>
    <property type="project" value="TreeGrafter"/>
</dbReference>
<evidence type="ECO:0000256" key="2">
    <source>
        <dbReference type="ARBA" id="ARBA00022516"/>
    </source>
</evidence>
<keyword evidence="6" id="KW-0472">Membrane</keyword>
<evidence type="ECO:0000256" key="1">
    <source>
        <dbReference type="ARBA" id="ARBA00005189"/>
    </source>
</evidence>
<dbReference type="SUPFAM" id="SSF69593">
    <property type="entry name" value="Glycerol-3-phosphate (1)-acyltransferase"/>
    <property type="match status" value="1"/>
</dbReference>
<evidence type="ECO:0000256" key="4">
    <source>
        <dbReference type="ARBA" id="ARBA00023098"/>
    </source>
</evidence>
<keyword evidence="4" id="KW-0443">Lipid metabolism</keyword>
<reference evidence="8 9" key="1">
    <citation type="submission" date="2020-02" db="EMBL/GenBank/DDBJ databases">
        <title>Genomic and physiological characterization of two novel Nitrospinaceae genera.</title>
        <authorList>
            <person name="Mueller A.J."/>
            <person name="Jung M.-Y."/>
            <person name="Strachan C.R."/>
            <person name="Herbold C.W."/>
            <person name="Kirkegaard R.H."/>
            <person name="Daims H."/>
        </authorList>
    </citation>
    <scope>NUCLEOTIDE SEQUENCE [LARGE SCALE GENOMIC DNA]</scope>
    <source>
        <strain evidence="8">EB</strain>
    </source>
</reference>
<keyword evidence="3 8" id="KW-0808">Transferase</keyword>
<dbReference type="Pfam" id="PF01553">
    <property type="entry name" value="Acyltransferase"/>
    <property type="match status" value="1"/>
</dbReference>
<keyword evidence="6" id="KW-1133">Transmembrane helix</keyword>
<protein>
    <submittedName>
        <fullName evidence="8">1-acyl-sn-glycerol-3-phosphate acyltransferase</fullName>
    </submittedName>
</protein>
<keyword evidence="2" id="KW-0444">Lipid biosynthesis</keyword>
<sequence length="245" mass="27328">MTLLRATLRFLGFLLTQAVFIALAGLLCLILPFGKKWRWRLAAYWGRVWARTCCTVLNIRIRQEGVGLSKGPVLMVSNHIGMPDVFVMGSLFPGFFVAKLDVRKWPLVGWMAGVGGAVFVDRDRRQSTGGLVDQMVVRLEEGITVHLFPEGGAMDGSAIAPFKTPPFEAALRAEVPVQPVVLEYHDNNKPSVACWHEITFTRHLLNILKAPRLEVTACILPTVSGFEKRRELAEEVRKSMISSEQ</sequence>
<dbReference type="Proteomes" id="UP000594688">
    <property type="component" value="Chromosome"/>
</dbReference>
<evidence type="ECO:0000256" key="3">
    <source>
        <dbReference type="ARBA" id="ARBA00022679"/>
    </source>
</evidence>
<evidence type="ECO:0000313" key="8">
    <source>
        <dbReference type="EMBL" id="QPJ62094.1"/>
    </source>
</evidence>
<keyword evidence="6" id="KW-0812">Transmembrane</keyword>
<accession>A0A7T0BWA4</accession>
<dbReference type="AlphaFoldDB" id="A0A7T0BWA4"/>